<comment type="pathway">
    <text evidence="1 7">Cell wall biogenesis; peptidoglycan biosynthesis.</text>
</comment>
<keyword evidence="5 7" id="KW-0573">Peptidoglycan synthesis</keyword>
<keyword evidence="3" id="KW-0808">Transferase</keyword>
<proteinExistence type="inferred from homology"/>
<name>A0ABX0QE83_9BACT</name>
<comment type="similarity">
    <text evidence="2">Belongs to the YkuD family.</text>
</comment>
<dbReference type="PANTHER" id="PTHR41533:SF2">
    <property type="entry name" value="BLR7131 PROTEIN"/>
    <property type="match status" value="1"/>
</dbReference>
<evidence type="ECO:0000256" key="3">
    <source>
        <dbReference type="ARBA" id="ARBA00022679"/>
    </source>
</evidence>
<evidence type="ECO:0000313" key="10">
    <source>
        <dbReference type="EMBL" id="NID10736.1"/>
    </source>
</evidence>
<dbReference type="RefSeq" id="WP_166691952.1">
    <property type="nucleotide sequence ID" value="NZ_WAEL01000003.1"/>
</dbReference>
<keyword evidence="6 7" id="KW-0961">Cell wall biogenesis/degradation</keyword>
<feature type="chain" id="PRO_5046954119" evidence="8">
    <location>
        <begin position="20"/>
        <end position="372"/>
    </location>
</feature>
<dbReference type="InterPro" id="IPR038063">
    <property type="entry name" value="Transpep_catalytic_dom"/>
</dbReference>
<keyword evidence="4 7" id="KW-0133">Cell shape</keyword>
<dbReference type="Gene3D" id="2.40.440.10">
    <property type="entry name" value="L,D-transpeptidase catalytic domain-like"/>
    <property type="match status" value="1"/>
</dbReference>
<dbReference type="Proteomes" id="UP000606008">
    <property type="component" value="Unassembled WGS sequence"/>
</dbReference>
<dbReference type="Pfam" id="PF03734">
    <property type="entry name" value="YkuD"/>
    <property type="match status" value="1"/>
</dbReference>
<keyword evidence="11" id="KW-1185">Reference proteome</keyword>
<evidence type="ECO:0000256" key="1">
    <source>
        <dbReference type="ARBA" id="ARBA00004752"/>
    </source>
</evidence>
<evidence type="ECO:0000256" key="4">
    <source>
        <dbReference type="ARBA" id="ARBA00022960"/>
    </source>
</evidence>
<dbReference type="InterPro" id="IPR052905">
    <property type="entry name" value="LD-transpeptidase_YkuD-like"/>
</dbReference>
<dbReference type="PROSITE" id="PS52029">
    <property type="entry name" value="LD_TPASE"/>
    <property type="match status" value="1"/>
</dbReference>
<keyword evidence="8" id="KW-0732">Signal</keyword>
<evidence type="ECO:0000256" key="2">
    <source>
        <dbReference type="ARBA" id="ARBA00005992"/>
    </source>
</evidence>
<feature type="signal peptide" evidence="8">
    <location>
        <begin position="1"/>
        <end position="19"/>
    </location>
</feature>
<dbReference type="InterPro" id="IPR005490">
    <property type="entry name" value="LD_TPept_cat_dom"/>
</dbReference>
<dbReference type="PANTHER" id="PTHR41533">
    <property type="entry name" value="L,D-TRANSPEPTIDASE HI_1667-RELATED"/>
    <property type="match status" value="1"/>
</dbReference>
<reference evidence="11" key="1">
    <citation type="submission" date="2019-09" db="EMBL/GenBank/DDBJ databases">
        <authorList>
            <person name="Jung D.-H."/>
        </authorList>
    </citation>
    <scope>NUCLEOTIDE SEQUENCE [LARGE SCALE GENOMIC DNA]</scope>
    <source>
        <strain evidence="11">JA-25</strain>
    </source>
</reference>
<evidence type="ECO:0000256" key="6">
    <source>
        <dbReference type="ARBA" id="ARBA00023316"/>
    </source>
</evidence>
<feature type="domain" description="L,D-TPase catalytic" evidence="9">
    <location>
        <begin position="148"/>
        <end position="324"/>
    </location>
</feature>
<evidence type="ECO:0000259" key="9">
    <source>
        <dbReference type="PROSITE" id="PS52029"/>
    </source>
</evidence>
<dbReference type="CDD" id="cd16913">
    <property type="entry name" value="YkuD_like"/>
    <property type="match status" value="1"/>
</dbReference>
<reference evidence="11" key="2">
    <citation type="submission" date="2023-07" db="EMBL/GenBank/DDBJ databases">
        <authorList>
            <person name="Jung D.-H."/>
        </authorList>
    </citation>
    <scope>NUCLEOTIDE SEQUENCE [LARGE SCALE GENOMIC DNA]</scope>
    <source>
        <strain evidence="11">JA-25</strain>
    </source>
</reference>
<evidence type="ECO:0000256" key="7">
    <source>
        <dbReference type="PROSITE-ProRule" id="PRU01373"/>
    </source>
</evidence>
<dbReference type="EMBL" id="WAEL01000003">
    <property type="protein sequence ID" value="NID10736.1"/>
    <property type="molecule type" value="Genomic_DNA"/>
</dbReference>
<feature type="active site" description="Nucleophile" evidence="7">
    <location>
        <position position="299"/>
    </location>
</feature>
<evidence type="ECO:0000313" key="11">
    <source>
        <dbReference type="Proteomes" id="UP000606008"/>
    </source>
</evidence>
<dbReference type="SUPFAM" id="SSF141523">
    <property type="entry name" value="L,D-transpeptidase catalytic domain-like"/>
    <property type="match status" value="1"/>
</dbReference>
<feature type="active site" description="Proton donor/acceptor" evidence="7">
    <location>
        <position position="280"/>
    </location>
</feature>
<comment type="caution">
    <text evidence="10">The sequence shown here is derived from an EMBL/GenBank/DDBJ whole genome shotgun (WGS) entry which is preliminary data.</text>
</comment>
<gene>
    <name evidence="10" type="ORF">F7231_11195</name>
</gene>
<accession>A0ABX0QE83</accession>
<sequence>MRRLWLLLLGCLPVLSAVAQTSDDWPRLQLYASLIGVDSLCNQPEAPCLTRYFTELVYGRTPRRMAAQTVQQQLDTVRINRLTQQFLSGADWCPLLDSLESHDRRYRQLKEYCMKCLTDDYMADSLTIEQVRETLNAYRWLNRFGVDKCVIVNVPSATLRLVDRQGNTLLDSRVIVGKSETPTPSFTASMTSLVLYPYWNVPRSITINELAPKIRKNPALLETMKLQIINAQDHVVDPETVDWKRSVGAFPYRLRQSTGCDNALGLLKFNVDDPYDIYLHDTNARQLFTRENRALSHGCIRVEKPTELANLLLGKKQFNPTYLTNCPVNAVPKTIKLAKAVPVIVLYNILDIDEEGTIRVYKDVYQRWRVAI</sequence>
<organism evidence="10 11">
    <name type="scientific">Fibrivirga algicola</name>
    <dbReference type="NCBI Taxonomy" id="2950420"/>
    <lineage>
        <taxon>Bacteria</taxon>
        <taxon>Pseudomonadati</taxon>
        <taxon>Bacteroidota</taxon>
        <taxon>Cytophagia</taxon>
        <taxon>Cytophagales</taxon>
        <taxon>Spirosomataceae</taxon>
        <taxon>Fibrivirga</taxon>
    </lineage>
</organism>
<protein>
    <submittedName>
        <fullName evidence="10">L,D-transpeptidase family protein</fullName>
    </submittedName>
</protein>
<evidence type="ECO:0000256" key="5">
    <source>
        <dbReference type="ARBA" id="ARBA00022984"/>
    </source>
</evidence>
<evidence type="ECO:0000256" key="8">
    <source>
        <dbReference type="SAM" id="SignalP"/>
    </source>
</evidence>